<accession>A0A150GW09</accession>
<sequence length="292" mass="30676">MTANCSDQDHFASTHGVAGAEASQEEGLKLVRGAYDSGEPYWYVSLVGPRVDRAAACALRRKWAGLRLGDAADGGGDNNYGQDGVDGAAVPDAFIRSREARDGPGGHHHVTLVTPPELDEVWRQAISEHQQQQAPESRQQFLGRGPPSKDEVAARVYERVAAEIGSSGGSWLPLALGRVTCGATGAEALFLLVAWPEGRLARRALGLVREQHFHITLGFHLADVHNQPKDLSSLVGGRLHEPVLRELVEAAAGAGAAEATATAEQALLRAAVLVLQASICAPVGVGLGSRGG</sequence>
<feature type="compositionally biased region" description="Polar residues" evidence="1">
    <location>
        <begin position="127"/>
        <end position="140"/>
    </location>
</feature>
<evidence type="ECO:0000313" key="3">
    <source>
        <dbReference type="EMBL" id="KXZ54076.1"/>
    </source>
</evidence>
<comment type="caution">
    <text evidence="3">The sequence shown here is derived from an EMBL/GenBank/DDBJ whole genome shotgun (WGS) entry which is preliminary data.</text>
</comment>
<evidence type="ECO:0000256" key="1">
    <source>
        <dbReference type="SAM" id="MobiDB-lite"/>
    </source>
</evidence>
<dbReference type="OrthoDB" id="19045at2759"/>
<proteinExistence type="predicted"/>
<feature type="region of interest" description="Disordered" evidence="1">
    <location>
        <begin position="1"/>
        <end position="23"/>
    </location>
</feature>
<feature type="region of interest" description="Disordered" evidence="1">
    <location>
        <begin position="127"/>
        <end position="146"/>
    </location>
</feature>
<dbReference type="PANTHER" id="PTHR43883">
    <property type="entry name" value="SLR0207 PROTEIN"/>
    <property type="match status" value="1"/>
</dbReference>
<organism evidence="3 4">
    <name type="scientific">Gonium pectorale</name>
    <name type="common">Green alga</name>
    <dbReference type="NCBI Taxonomy" id="33097"/>
    <lineage>
        <taxon>Eukaryota</taxon>
        <taxon>Viridiplantae</taxon>
        <taxon>Chlorophyta</taxon>
        <taxon>core chlorophytes</taxon>
        <taxon>Chlorophyceae</taxon>
        <taxon>CS clade</taxon>
        <taxon>Chlamydomonadales</taxon>
        <taxon>Volvocaceae</taxon>
        <taxon>Gonium</taxon>
    </lineage>
</organism>
<dbReference type="Pfam" id="PF22547">
    <property type="entry name" value="2H-SAK"/>
    <property type="match status" value="1"/>
</dbReference>
<dbReference type="InterPro" id="IPR054498">
    <property type="entry name" value="2H-SAK"/>
</dbReference>
<reference evidence="4" key="1">
    <citation type="journal article" date="2016" name="Nat. Commun.">
        <title>The Gonium pectorale genome demonstrates co-option of cell cycle regulation during the evolution of multicellularity.</title>
        <authorList>
            <person name="Hanschen E.R."/>
            <person name="Marriage T.N."/>
            <person name="Ferris P.J."/>
            <person name="Hamaji T."/>
            <person name="Toyoda A."/>
            <person name="Fujiyama A."/>
            <person name="Neme R."/>
            <person name="Noguchi H."/>
            <person name="Minakuchi Y."/>
            <person name="Suzuki M."/>
            <person name="Kawai-Toyooka H."/>
            <person name="Smith D.R."/>
            <person name="Sparks H."/>
            <person name="Anderson J."/>
            <person name="Bakaric R."/>
            <person name="Luria V."/>
            <person name="Karger A."/>
            <person name="Kirschner M.W."/>
            <person name="Durand P.M."/>
            <person name="Michod R.E."/>
            <person name="Nozaki H."/>
            <person name="Olson B.J."/>
        </authorList>
    </citation>
    <scope>NUCLEOTIDE SEQUENCE [LARGE SCALE GENOMIC DNA]</scope>
    <source>
        <strain evidence="4">NIES-2863</strain>
    </source>
</reference>
<dbReference type="InterPro" id="IPR052732">
    <property type="entry name" value="Cell-binding_unc_protein"/>
</dbReference>
<keyword evidence="4" id="KW-1185">Reference proteome</keyword>
<dbReference type="Proteomes" id="UP000075714">
    <property type="component" value="Unassembled WGS sequence"/>
</dbReference>
<dbReference type="EMBL" id="LSYV01000006">
    <property type="protein sequence ID" value="KXZ54076.1"/>
    <property type="molecule type" value="Genomic_DNA"/>
</dbReference>
<evidence type="ECO:0000259" key="2">
    <source>
        <dbReference type="Pfam" id="PF22547"/>
    </source>
</evidence>
<gene>
    <name evidence="3" type="ORF">GPECTOR_5g182</name>
</gene>
<dbReference type="AlphaFoldDB" id="A0A150GW09"/>
<evidence type="ECO:0000313" key="4">
    <source>
        <dbReference type="Proteomes" id="UP000075714"/>
    </source>
</evidence>
<name>A0A150GW09_GONPE</name>
<dbReference type="PANTHER" id="PTHR43883:SF1">
    <property type="entry name" value="GLUCONOKINASE"/>
    <property type="match status" value="1"/>
</dbReference>
<feature type="domain" description="Swiss Army Knife 2H phosphoesterase" evidence="2">
    <location>
        <begin position="95"/>
        <end position="225"/>
    </location>
</feature>
<protein>
    <recommendedName>
        <fullName evidence="2">Swiss Army Knife 2H phosphoesterase domain-containing protein</fullName>
    </recommendedName>
</protein>